<feature type="compositionally biased region" description="Polar residues" evidence="1">
    <location>
        <begin position="301"/>
        <end position="315"/>
    </location>
</feature>
<organism evidence="2 3">
    <name type="scientific">Mycena rosella</name>
    <name type="common">Pink bonnet</name>
    <name type="synonym">Agaricus rosellus</name>
    <dbReference type="NCBI Taxonomy" id="1033263"/>
    <lineage>
        <taxon>Eukaryota</taxon>
        <taxon>Fungi</taxon>
        <taxon>Dikarya</taxon>
        <taxon>Basidiomycota</taxon>
        <taxon>Agaricomycotina</taxon>
        <taxon>Agaricomycetes</taxon>
        <taxon>Agaricomycetidae</taxon>
        <taxon>Agaricales</taxon>
        <taxon>Marasmiineae</taxon>
        <taxon>Mycenaceae</taxon>
        <taxon>Mycena</taxon>
    </lineage>
</organism>
<comment type="caution">
    <text evidence="2">The sequence shown here is derived from an EMBL/GenBank/DDBJ whole genome shotgun (WGS) entry which is preliminary data.</text>
</comment>
<gene>
    <name evidence="2" type="ORF">B0H17DRAFT_1147531</name>
</gene>
<evidence type="ECO:0000256" key="1">
    <source>
        <dbReference type="SAM" id="MobiDB-lite"/>
    </source>
</evidence>
<protein>
    <submittedName>
        <fullName evidence="2">Uncharacterized protein</fullName>
    </submittedName>
</protein>
<keyword evidence="3" id="KW-1185">Reference proteome</keyword>
<proteinExistence type="predicted"/>
<evidence type="ECO:0000313" key="2">
    <source>
        <dbReference type="EMBL" id="KAJ7651895.1"/>
    </source>
</evidence>
<reference evidence="2" key="1">
    <citation type="submission" date="2023-03" db="EMBL/GenBank/DDBJ databases">
        <title>Massive genome expansion in bonnet fungi (Mycena s.s.) driven by repeated elements and novel gene families across ecological guilds.</title>
        <authorList>
            <consortium name="Lawrence Berkeley National Laboratory"/>
            <person name="Harder C.B."/>
            <person name="Miyauchi S."/>
            <person name="Viragh M."/>
            <person name="Kuo A."/>
            <person name="Thoen E."/>
            <person name="Andreopoulos B."/>
            <person name="Lu D."/>
            <person name="Skrede I."/>
            <person name="Drula E."/>
            <person name="Henrissat B."/>
            <person name="Morin E."/>
            <person name="Kohler A."/>
            <person name="Barry K."/>
            <person name="LaButti K."/>
            <person name="Morin E."/>
            <person name="Salamov A."/>
            <person name="Lipzen A."/>
            <person name="Mereny Z."/>
            <person name="Hegedus B."/>
            <person name="Baldrian P."/>
            <person name="Stursova M."/>
            <person name="Weitz H."/>
            <person name="Taylor A."/>
            <person name="Grigoriev I.V."/>
            <person name="Nagy L.G."/>
            <person name="Martin F."/>
            <person name="Kauserud H."/>
        </authorList>
    </citation>
    <scope>NUCLEOTIDE SEQUENCE</scope>
    <source>
        <strain evidence="2">CBHHK067</strain>
    </source>
</reference>
<feature type="region of interest" description="Disordered" evidence="1">
    <location>
        <begin position="286"/>
        <end position="317"/>
    </location>
</feature>
<dbReference type="AlphaFoldDB" id="A0AAD7G037"/>
<feature type="compositionally biased region" description="Pro residues" evidence="1">
    <location>
        <begin position="159"/>
        <end position="171"/>
    </location>
</feature>
<feature type="region of interest" description="Disordered" evidence="1">
    <location>
        <begin position="157"/>
        <end position="185"/>
    </location>
</feature>
<name>A0AAD7G037_MYCRO</name>
<evidence type="ECO:0000313" key="3">
    <source>
        <dbReference type="Proteomes" id="UP001221757"/>
    </source>
</evidence>
<dbReference type="EMBL" id="JARKIE010000354">
    <property type="protein sequence ID" value="KAJ7651895.1"/>
    <property type="molecule type" value="Genomic_DNA"/>
</dbReference>
<dbReference type="Proteomes" id="UP001221757">
    <property type="component" value="Unassembled WGS sequence"/>
</dbReference>
<sequence length="568" mass="61727">MWQPRPFAPFLLTTTQSPQSPLDTLCDAPKCFAMTTKGSKIPRQTKNSQLMDFRNDVFAAGFVERNPQLFLTYDWVDVPQLRPYLHQNTLDSGFGASTTRPCLIHDSPNVKIEPLAPSVLTGPPGLIKAEPPRSESGGASFVFYFLFWHDHFTSVPARPDTPPTSRPPTPSEPVELAASGAPSPDNPLKAELIFARQLTARPDGHITTCAGFAHKPGTFLAHVPGFVQCAVLAGACAGFNISPPARSARGNIQAGVLRGYMRAGVRLGVGPRAFGLPVGIPFKQVGIGQGGPNRGDEADGSRSQMQRSTASSHPSLSLKICQPSAAAALRNFPDFKTKCHPRLDQDDDPLPPSGIDTAPFPAFEFPCLDPLYCVGSWQYLFPALFSSILRLAWSSLLAQLANSVPLRNALQKTVVSSPTEQGYSAGCAPTYIFPLAYLVSNPHPAPSRAGFFLAAIESHLLWVLNPNPVLSKAGYFRGYQNLYLGIKSPPRAFESHFSQSAIESPFPWVSVTTPRHLRPAFSGSRKTVAGYRIPTPCYRKPVLTAIENLPSNPRYQQPVFTALESLFH</sequence>
<accession>A0AAD7G037</accession>